<dbReference type="RefSeq" id="WP_223626447.1">
    <property type="nucleotide sequence ID" value="NZ_JAIQDJ010000001.1"/>
</dbReference>
<keyword evidence="2 3" id="KW-0802">TPR repeat</keyword>
<name>A0ABS7TBH7_9GAMM</name>
<proteinExistence type="predicted"/>
<evidence type="ECO:0000313" key="5">
    <source>
        <dbReference type="EMBL" id="MBZ4185209.1"/>
    </source>
</evidence>
<dbReference type="SMART" id="SM00028">
    <property type="entry name" value="TPR"/>
    <property type="match status" value="3"/>
</dbReference>
<dbReference type="Proteomes" id="UP001430290">
    <property type="component" value="Unassembled WGS sequence"/>
</dbReference>
<dbReference type="Gene3D" id="1.25.40.10">
    <property type="entry name" value="Tetratricopeptide repeat domain"/>
    <property type="match status" value="2"/>
</dbReference>
<evidence type="ECO:0000256" key="3">
    <source>
        <dbReference type="PROSITE-ProRule" id="PRU00339"/>
    </source>
</evidence>
<evidence type="ECO:0000313" key="6">
    <source>
        <dbReference type="Proteomes" id="UP001430290"/>
    </source>
</evidence>
<dbReference type="InterPro" id="IPR019734">
    <property type="entry name" value="TPR_rpt"/>
</dbReference>
<keyword evidence="4" id="KW-0812">Transmembrane</keyword>
<gene>
    <name evidence="5" type="ORF">K7B09_02580</name>
</gene>
<accession>A0ABS7TBH7</accession>
<comment type="caution">
    <text evidence="5">The sequence shown here is derived from an EMBL/GenBank/DDBJ whole genome shotgun (WGS) entry which is preliminary data.</text>
</comment>
<feature type="transmembrane region" description="Helical" evidence="4">
    <location>
        <begin position="47"/>
        <end position="69"/>
    </location>
</feature>
<organism evidence="5 6">
    <name type="scientific">Thermomonas beijingensis</name>
    <dbReference type="NCBI Taxonomy" id="2872701"/>
    <lineage>
        <taxon>Bacteria</taxon>
        <taxon>Pseudomonadati</taxon>
        <taxon>Pseudomonadota</taxon>
        <taxon>Gammaproteobacteria</taxon>
        <taxon>Lysobacterales</taxon>
        <taxon>Lysobacteraceae</taxon>
        <taxon>Thermomonas</taxon>
    </lineage>
</organism>
<feature type="transmembrane region" description="Helical" evidence="4">
    <location>
        <begin position="99"/>
        <end position="118"/>
    </location>
</feature>
<protein>
    <submittedName>
        <fullName evidence="5">Tetratricopeptide repeat protein</fullName>
    </submittedName>
</protein>
<dbReference type="PROSITE" id="PS50005">
    <property type="entry name" value="TPR"/>
    <property type="match status" value="1"/>
</dbReference>
<evidence type="ECO:0000256" key="2">
    <source>
        <dbReference type="ARBA" id="ARBA00022803"/>
    </source>
</evidence>
<dbReference type="Pfam" id="PF07719">
    <property type="entry name" value="TPR_2"/>
    <property type="match status" value="1"/>
</dbReference>
<keyword evidence="1" id="KW-0677">Repeat</keyword>
<evidence type="ECO:0000256" key="1">
    <source>
        <dbReference type="ARBA" id="ARBA00022737"/>
    </source>
</evidence>
<dbReference type="EMBL" id="JAIQDJ010000001">
    <property type="protein sequence ID" value="MBZ4185209.1"/>
    <property type="molecule type" value="Genomic_DNA"/>
</dbReference>
<feature type="transmembrane region" description="Helical" evidence="4">
    <location>
        <begin position="20"/>
        <end position="41"/>
    </location>
</feature>
<dbReference type="InterPro" id="IPR011990">
    <property type="entry name" value="TPR-like_helical_dom_sf"/>
</dbReference>
<dbReference type="Gene3D" id="3.40.50.10070">
    <property type="entry name" value="TolB, N-terminal domain"/>
    <property type="match status" value="1"/>
</dbReference>
<dbReference type="SUPFAM" id="SSF48452">
    <property type="entry name" value="TPR-like"/>
    <property type="match status" value="1"/>
</dbReference>
<sequence>MNRRASFISELRRRNVFRAATFYAASAWLLVEVVTQLSSLFDVPNWAVRWIVIAAVVGFPFAMTFAWLYEWTPSGIKRESDIAAGDSVTHLTGKQLDRLIILVLALATLVLLANKFVLHPRMLALQDHSIAVLPLVNANRDAQEQYFSDGLSEDLIAALSRFHGLKVINRNSTFKFRDSHEDSNSIGKQLGAAHLLGGSVRRQGGRIEVMLELIRAQDGSTLWSQRYERPYADLFVLQDEISASVVHALQARLVPGSRRATTGDRPASGDLDAYNAFLQGSFYEARGSEADYRKAIDYYTQACKIDPGYANAHAAQSLVATRLAGRFLEGDAMRDAYAIARKEAAQALALAPDSALAYLARGRLRVWADFDWRRGEADFQRALQLDPSNDAARIALGEVEATLGRPAVAARLTEQALVNDSLNARAWHALGTYLMSLQRLDEAAAKFHKAAELQPGMFGNQEQLAIIAILRGDAAAAMHEAQLEHAGDWRNAALARSLQIGQDRKAADAALADLIAHQAGKAAYQIAQVQALRGEADQAFFWLDRAWANRDAGISLLLFDPLMVNLRTDPRFVQFCAKAGLPAAPISPAHPATAMAMRHFSFTPASAIENAIV</sequence>
<keyword evidence="4" id="KW-0472">Membrane</keyword>
<dbReference type="InterPro" id="IPR013105">
    <property type="entry name" value="TPR_2"/>
</dbReference>
<evidence type="ECO:0000256" key="4">
    <source>
        <dbReference type="SAM" id="Phobius"/>
    </source>
</evidence>
<feature type="repeat" description="TPR" evidence="3">
    <location>
        <begin position="424"/>
        <end position="457"/>
    </location>
</feature>
<keyword evidence="4" id="KW-1133">Transmembrane helix</keyword>
<reference evidence="5" key="1">
    <citation type="submission" date="2021-09" db="EMBL/GenBank/DDBJ databases">
        <authorList>
            <person name="Wu T."/>
            <person name="Guo S.Z."/>
        </authorList>
    </citation>
    <scope>NUCLEOTIDE SEQUENCE</scope>
    <source>
        <strain evidence="5">RSS-23</strain>
    </source>
</reference>
<keyword evidence="6" id="KW-1185">Reference proteome</keyword>